<keyword evidence="3" id="KW-0807">Transducer</keyword>
<gene>
    <name evidence="7" type="ORF">Q2T52_21110</name>
</gene>
<dbReference type="CDD" id="cd00130">
    <property type="entry name" value="PAS"/>
    <property type="match status" value="2"/>
</dbReference>
<dbReference type="InterPro" id="IPR003660">
    <property type="entry name" value="HAMP_dom"/>
</dbReference>
<dbReference type="SMART" id="SM00091">
    <property type="entry name" value="PAS"/>
    <property type="match status" value="2"/>
</dbReference>
<feature type="domain" description="PAC" evidence="5">
    <location>
        <begin position="205"/>
        <end position="257"/>
    </location>
</feature>
<feature type="domain" description="Methyl-accepting transducer" evidence="4">
    <location>
        <begin position="303"/>
        <end position="532"/>
    </location>
</feature>
<keyword evidence="8" id="KW-1185">Reference proteome</keyword>
<evidence type="ECO:0000313" key="7">
    <source>
        <dbReference type="EMBL" id="MDO1584594.1"/>
    </source>
</evidence>
<dbReference type="SUPFAM" id="SSF55785">
    <property type="entry name" value="PYP-like sensor domain (PAS domain)"/>
    <property type="match status" value="2"/>
</dbReference>
<reference evidence="7" key="1">
    <citation type="journal article" date="2015" name="Int. J. Syst. Evol. Microbiol.">
        <title>Rhizobium oryzicola sp. nov., potential plant-growth-promoting endophytic bacteria isolated from rice roots.</title>
        <authorList>
            <person name="Zhang X.X."/>
            <person name="Gao J.S."/>
            <person name="Cao Y.H."/>
            <person name="Sheirdil R.A."/>
            <person name="Wang X.C."/>
            <person name="Zhang L."/>
        </authorList>
    </citation>
    <scope>NUCLEOTIDE SEQUENCE</scope>
    <source>
        <strain evidence="7">05753</strain>
    </source>
</reference>
<accession>A0ABT8T1G3</accession>
<dbReference type="SUPFAM" id="SSF58104">
    <property type="entry name" value="Methyl-accepting chemotaxis protein (MCP) signaling domain"/>
    <property type="match status" value="1"/>
</dbReference>
<dbReference type="InterPro" id="IPR013655">
    <property type="entry name" value="PAS_fold_3"/>
</dbReference>
<proteinExistence type="inferred from homology"/>
<dbReference type="InterPro" id="IPR051310">
    <property type="entry name" value="MCP_chemotaxis"/>
</dbReference>
<name>A0ABT8T1G3_9HYPH</name>
<dbReference type="SMART" id="SM00086">
    <property type="entry name" value="PAC"/>
    <property type="match status" value="2"/>
</dbReference>
<dbReference type="Proteomes" id="UP001169006">
    <property type="component" value="Unassembled WGS sequence"/>
</dbReference>
<comment type="caution">
    <text evidence="7">The sequence shown here is derived from an EMBL/GenBank/DDBJ whole genome shotgun (WGS) entry which is preliminary data.</text>
</comment>
<dbReference type="InterPro" id="IPR000700">
    <property type="entry name" value="PAS-assoc_C"/>
</dbReference>
<evidence type="ECO:0000256" key="3">
    <source>
        <dbReference type="PROSITE-ProRule" id="PRU00284"/>
    </source>
</evidence>
<evidence type="ECO:0000256" key="1">
    <source>
        <dbReference type="ARBA" id="ARBA00022500"/>
    </source>
</evidence>
<dbReference type="InterPro" id="IPR001610">
    <property type="entry name" value="PAC"/>
</dbReference>
<evidence type="ECO:0000313" key="8">
    <source>
        <dbReference type="Proteomes" id="UP001169006"/>
    </source>
</evidence>
<dbReference type="InterPro" id="IPR004090">
    <property type="entry name" value="Chemotax_Me-accpt_rcpt"/>
</dbReference>
<dbReference type="Pfam" id="PF13426">
    <property type="entry name" value="PAS_9"/>
    <property type="match status" value="1"/>
</dbReference>
<dbReference type="Gene3D" id="1.10.287.950">
    <property type="entry name" value="Methyl-accepting chemotaxis protein"/>
    <property type="match status" value="1"/>
</dbReference>
<dbReference type="PRINTS" id="PR00260">
    <property type="entry name" value="CHEMTRNSDUCR"/>
</dbReference>
<dbReference type="PROSITE" id="PS50113">
    <property type="entry name" value="PAC"/>
    <property type="match status" value="1"/>
</dbReference>
<dbReference type="InterPro" id="IPR004089">
    <property type="entry name" value="MCPsignal_dom"/>
</dbReference>
<dbReference type="InterPro" id="IPR035965">
    <property type="entry name" value="PAS-like_dom_sf"/>
</dbReference>
<comment type="similarity">
    <text evidence="2">Belongs to the methyl-accepting chemotaxis (MCP) protein family.</text>
</comment>
<feature type="domain" description="HAMP" evidence="6">
    <location>
        <begin position="252"/>
        <end position="298"/>
    </location>
</feature>
<dbReference type="Pfam" id="PF08447">
    <property type="entry name" value="PAS_3"/>
    <property type="match status" value="1"/>
</dbReference>
<dbReference type="Gene3D" id="3.30.450.20">
    <property type="entry name" value="PAS domain"/>
    <property type="match status" value="2"/>
</dbReference>
<organism evidence="7 8">
    <name type="scientific">Rhizobium oryzicola</name>
    <dbReference type="NCBI Taxonomy" id="1232668"/>
    <lineage>
        <taxon>Bacteria</taxon>
        <taxon>Pseudomonadati</taxon>
        <taxon>Pseudomonadota</taxon>
        <taxon>Alphaproteobacteria</taxon>
        <taxon>Hyphomicrobiales</taxon>
        <taxon>Rhizobiaceae</taxon>
        <taxon>Rhizobium/Agrobacterium group</taxon>
        <taxon>Rhizobium</taxon>
    </lineage>
</organism>
<dbReference type="RefSeq" id="WP_302078838.1">
    <property type="nucleotide sequence ID" value="NZ_JAUKWQ010000009.1"/>
</dbReference>
<dbReference type="NCBIfam" id="TIGR00229">
    <property type="entry name" value="sensory_box"/>
    <property type="match status" value="2"/>
</dbReference>
<evidence type="ECO:0000259" key="6">
    <source>
        <dbReference type="PROSITE" id="PS50885"/>
    </source>
</evidence>
<dbReference type="PANTHER" id="PTHR43531:SF11">
    <property type="entry name" value="METHYL-ACCEPTING CHEMOTAXIS PROTEIN 3"/>
    <property type="match status" value="1"/>
</dbReference>
<dbReference type="EMBL" id="JAUKWQ010000009">
    <property type="protein sequence ID" value="MDO1584594.1"/>
    <property type="molecule type" value="Genomic_DNA"/>
</dbReference>
<keyword evidence="1" id="KW-0145">Chemotaxis</keyword>
<dbReference type="CDD" id="cd11386">
    <property type="entry name" value="MCP_signal"/>
    <property type="match status" value="1"/>
</dbReference>
<dbReference type="PANTHER" id="PTHR43531">
    <property type="entry name" value="PROTEIN ICFG"/>
    <property type="match status" value="1"/>
</dbReference>
<dbReference type="InterPro" id="IPR000014">
    <property type="entry name" value="PAS"/>
</dbReference>
<reference evidence="7" key="2">
    <citation type="submission" date="2023-07" db="EMBL/GenBank/DDBJ databases">
        <authorList>
            <person name="Sun H."/>
        </authorList>
    </citation>
    <scope>NUCLEOTIDE SEQUENCE</scope>
    <source>
        <strain evidence="7">05753</strain>
    </source>
</reference>
<evidence type="ECO:0000259" key="5">
    <source>
        <dbReference type="PROSITE" id="PS50113"/>
    </source>
</evidence>
<evidence type="ECO:0000259" key="4">
    <source>
        <dbReference type="PROSITE" id="PS50111"/>
    </source>
</evidence>
<evidence type="ECO:0000256" key="2">
    <source>
        <dbReference type="ARBA" id="ARBA00029447"/>
    </source>
</evidence>
<dbReference type="SMART" id="SM00283">
    <property type="entry name" value="MA"/>
    <property type="match status" value="1"/>
</dbReference>
<sequence length="563" mass="61352">MSIGIFFSASRLAEDMKALSRSQAMIWFKPDGTVIDANENFCKTLNYRLSDIVGQHHRLFCDDAIRNSPDYGRFWQDLAAGQFKSGQFLRKRKDARDVWIEASYNPVFRGGKVVRILKIASDITESKNRALEDGNRLTAINLSQALIEFTPDGVILGANDNFLAAMGYQLSEITGKHHSMFCDADYVRSDAYRQFWQNLRGGTFTVDNFARIGKGGRKVWIQAAYTPVQDASGRIYKIIKVASDITSRMIGVETISNSVRRLSEGDLTSQITGTIDPTLEQTRHDFNLAVRSLGQAIGAIKQSAEVLATNAHVINTVSDEIARNAERQAASVEETAAALDEITVTVRDSSARAADATGLVVDTRASAEASGRIVEQATDAMSGIEQSSREIENIISVIDEIAFQTNLLALNAGVEAARAGEAGKGFAVVAQEVRELAQRSASAAQDIKRLISKSSDSVKHGVSLVNDTGRALKTIVQKVQQVDQNVQAIAKASKEQSLGLNEINTAINRLDEGTQKNASTIEEANAASQTLADEAAKLHQLMERFRLPEQAGTPFASTRHRAA</sequence>
<dbReference type="Pfam" id="PF00015">
    <property type="entry name" value="MCPsignal"/>
    <property type="match status" value="1"/>
</dbReference>
<dbReference type="PROSITE" id="PS50885">
    <property type="entry name" value="HAMP"/>
    <property type="match status" value="1"/>
</dbReference>
<dbReference type="PROSITE" id="PS50111">
    <property type="entry name" value="CHEMOTAXIS_TRANSDUC_2"/>
    <property type="match status" value="1"/>
</dbReference>
<protein>
    <submittedName>
        <fullName evidence="7">PAS domain-containing methyl-accepting chemotaxis protein</fullName>
    </submittedName>
</protein>